<evidence type="ECO:0000256" key="1">
    <source>
        <dbReference type="SAM" id="Coils"/>
    </source>
</evidence>
<dbReference type="InterPro" id="IPR008840">
    <property type="entry name" value="Sipho_Gp157"/>
</dbReference>
<reference evidence="2 3" key="1">
    <citation type="submission" date="2020-06" db="EMBL/GenBank/DDBJ databases">
        <authorList>
            <person name="Criscuolo A."/>
        </authorList>
    </citation>
    <scope>NUCLEOTIDE SEQUENCE [LARGE SCALE GENOMIC DNA]</scope>
    <source>
        <strain evidence="2">1804121828</strain>
    </source>
</reference>
<feature type="coiled-coil region" evidence="1">
    <location>
        <begin position="30"/>
        <end position="71"/>
    </location>
</feature>
<dbReference type="Proteomes" id="UP000586454">
    <property type="component" value="Unassembled WGS sequence"/>
</dbReference>
<evidence type="ECO:0008006" key="4">
    <source>
        <dbReference type="Google" id="ProtNLM"/>
    </source>
</evidence>
<organism evidence="2 3">
    <name type="scientific">Aedoeadaptatus nemausensis</name>
    <dbReference type="NCBI Taxonomy" id="2582829"/>
    <lineage>
        <taxon>Bacteria</taxon>
        <taxon>Bacillati</taxon>
        <taxon>Bacillota</taxon>
        <taxon>Tissierellia</taxon>
        <taxon>Tissierellales</taxon>
        <taxon>Peptoniphilaceae</taxon>
        <taxon>Aedoeadaptatus</taxon>
    </lineage>
</organism>
<protein>
    <recommendedName>
        <fullName evidence="4">Siphovirus Gp157</fullName>
    </recommendedName>
</protein>
<gene>
    <name evidence="2" type="ORF">PEPNEM18_01067</name>
</gene>
<keyword evidence="3" id="KW-1185">Reference proteome</keyword>
<evidence type="ECO:0000313" key="2">
    <source>
        <dbReference type="EMBL" id="CAC9931741.1"/>
    </source>
</evidence>
<dbReference type="EMBL" id="CAIJCS010000019">
    <property type="protein sequence ID" value="CAC9931741.1"/>
    <property type="molecule type" value="Genomic_DNA"/>
</dbReference>
<dbReference type="AlphaFoldDB" id="A0A6V6Y451"/>
<accession>A0A6V6Y451</accession>
<dbReference type="Pfam" id="PF05565">
    <property type="entry name" value="Sipho_Gp157"/>
    <property type="match status" value="1"/>
</dbReference>
<evidence type="ECO:0000313" key="3">
    <source>
        <dbReference type="Proteomes" id="UP000586454"/>
    </source>
</evidence>
<keyword evidence="1" id="KW-0175">Coiled coil</keyword>
<sequence>MKLYDIAEIYENLENVDDDVAVATAMDAVDAALEEKLESTAKVIRNLEAEADGLEAEEKRLKARKMAVKNRIADIKGYVQRNLEAIGKDRVSSGIFKWSIQANAPSVNILDESLIPDDYWKIERKPMKTEIKKAIENGVITEGAEIIREKSIRLR</sequence>
<comment type="caution">
    <text evidence="2">The sequence shown here is derived from an EMBL/GenBank/DDBJ whole genome shotgun (WGS) entry which is preliminary data.</text>
</comment>
<name>A0A6V6Y451_9FIRM</name>
<proteinExistence type="predicted"/>
<dbReference type="RefSeq" id="WP_180500003.1">
    <property type="nucleotide sequence ID" value="NZ_CAIJCS010000019.1"/>
</dbReference>